<name>D7CNF2_SYNLT</name>
<proteinExistence type="predicted"/>
<reference evidence="2 3" key="2">
    <citation type="journal article" date="2010" name="Stand. Genomic Sci.">
        <title>Complete genome sequence of Syntrophothermus lipocalidus type strain (TGB-C1).</title>
        <authorList>
            <person name="Djao O.D."/>
            <person name="Zhang X."/>
            <person name="Lucas S."/>
            <person name="Lapidus A."/>
            <person name="Del Rio T.G."/>
            <person name="Nolan M."/>
            <person name="Tice H."/>
            <person name="Cheng J.F."/>
            <person name="Han C."/>
            <person name="Tapia R."/>
            <person name="Goodwin L."/>
            <person name="Pitluck S."/>
            <person name="Liolios K."/>
            <person name="Ivanova N."/>
            <person name="Mavromatis K."/>
            <person name="Mikhailova N."/>
            <person name="Ovchinnikova G."/>
            <person name="Pati A."/>
            <person name="Brambilla E."/>
            <person name="Chen A."/>
            <person name="Palaniappan K."/>
            <person name="Land M."/>
            <person name="Hauser L."/>
            <person name="Chang Y.J."/>
            <person name="Jeffries C.D."/>
            <person name="Rohde M."/>
            <person name="Sikorski J."/>
            <person name="Spring S."/>
            <person name="Goker M."/>
            <person name="Detter J.C."/>
            <person name="Woyke T."/>
            <person name="Bristow J."/>
            <person name="Eisen J.A."/>
            <person name="Markowitz V."/>
            <person name="Hugenholtz P."/>
            <person name="Kyrpides N.C."/>
            <person name="Klenk H.P."/>
        </authorList>
    </citation>
    <scope>NUCLEOTIDE SEQUENCE [LARGE SCALE GENOMIC DNA]</scope>
    <source>
        <strain evidence="3">DSM 12680 / TGB-C1</strain>
    </source>
</reference>
<dbReference type="Pfam" id="PF17820">
    <property type="entry name" value="PDZ_6"/>
    <property type="match status" value="1"/>
</dbReference>
<reference evidence="3" key="1">
    <citation type="journal article" date="2010" name="Stand. Genomic Sci.">
        <title>Complete genome sequence of Syntrophothermus lipocalidus type strain (TGB-C1T).</title>
        <authorList>
            <consortium name="US DOE Joint Genome Institute (JGI-PGF)"/>
            <person name="Djao O."/>
            <person name="Zhang X."/>
            <person name="Lucas S."/>
            <person name="Lapidus A."/>
            <person name="Glavina Del Rio T."/>
            <person name="Nolan M."/>
            <person name="Tice H."/>
            <person name="Cheng J."/>
            <person name="Han C."/>
            <person name="Tapia R."/>
            <person name="Goodwin L."/>
            <person name="Pitluck S."/>
            <person name="Liolios K."/>
            <person name="Ivanova N."/>
            <person name="Mavromatis K."/>
            <person name="Mikhailova N."/>
            <person name="Ovchinnikova G."/>
            <person name="Pati A."/>
            <person name="Brambilla E."/>
            <person name="Chen A."/>
            <person name="Palaniappan K."/>
            <person name="Land M."/>
            <person name="Hauser L."/>
            <person name="Chang Y."/>
            <person name="Jeffries C."/>
            <person name="Rohde M."/>
            <person name="Sikorski J."/>
            <person name="Spring S."/>
            <person name="Goker M."/>
            <person name="Detter J."/>
            <person name="Woyke T."/>
            <person name="Bristow J."/>
            <person name="Eisen J."/>
            <person name="Markowitz V."/>
            <person name="Hugenholtz P."/>
            <person name="Kyrpides N."/>
            <person name="Klenk H."/>
        </authorList>
    </citation>
    <scope>NUCLEOTIDE SEQUENCE [LARGE SCALE GENOMIC DNA]</scope>
    <source>
        <strain evidence="3">DSM 12680 / TGB-C1</strain>
    </source>
</reference>
<dbReference type="Proteomes" id="UP000000378">
    <property type="component" value="Chromosome"/>
</dbReference>
<protein>
    <recommendedName>
        <fullName evidence="1">PDZ domain-containing protein</fullName>
    </recommendedName>
</protein>
<dbReference type="Gene3D" id="2.30.42.10">
    <property type="match status" value="1"/>
</dbReference>
<dbReference type="InterPro" id="IPR007549">
    <property type="entry name" value="DUF512"/>
</dbReference>
<dbReference type="HOGENOM" id="CLU_037396_0_0_9"/>
<dbReference type="SUPFAM" id="SSF50156">
    <property type="entry name" value="PDZ domain-like"/>
    <property type="match status" value="1"/>
</dbReference>
<dbReference type="InterPro" id="IPR058240">
    <property type="entry name" value="rSAM_sf"/>
</dbReference>
<dbReference type="InterPro" id="IPR036034">
    <property type="entry name" value="PDZ_sf"/>
</dbReference>
<dbReference type="InterPro" id="IPR001478">
    <property type="entry name" value="PDZ"/>
</dbReference>
<evidence type="ECO:0000313" key="2">
    <source>
        <dbReference type="EMBL" id="ADI02237.1"/>
    </source>
</evidence>
<gene>
    <name evidence="2" type="ordered locus">Slip_1474</name>
</gene>
<evidence type="ECO:0000259" key="1">
    <source>
        <dbReference type="PROSITE" id="PS50106"/>
    </source>
</evidence>
<dbReference type="EMBL" id="CP002048">
    <property type="protein sequence ID" value="ADI02237.1"/>
    <property type="molecule type" value="Genomic_DNA"/>
</dbReference>
<dbReference type="Gene3D" id="3.20.20.70">
    <property type="entry name" value="Aldolase class I"/>
    <property type="match status" value="1"/>
</dbReference>
<dbReference type="InterPro" id="IPR013785">
    <property type="entry name" value="Aldolase_TIM"/>
</dbReference>
<organism evidence="2 3">
    <name type="scientific">Syntrophothermus lipocalidus (strain DSM 12680 / TGB-C1)</name>
    <dbReference type="NCBI Taxonomy" id="643648"/>
    <lineage>
        <taxon>Bacteria</taxon>
        <taxon>Bacillati</taxon>
        <taxon>Bacillota</taxon>
        <taxon>Clostridia</taxon>
        <taxon>Eubacteriales</taxon>
        <taxon>Syntrophomonadaceae</taxon>
        <taxon>Syntrophothermus</taxon>
    </lineage>
</organism>
<dbReference type="SUPFAM" id="SSF102114">
    <property type="entry name" value="Radical SAM enzymes"/>
    <property type="match status" value="1"/>
</dbReference>
<accession>D7CNF2</accession>
<sequence>MSCALGRRGIRIEKVVPASIASELGIEAGDKLLAVNRRPVKDILEYQYYTSEEVVVLDIEKADGEVWSIEIEKEYDEDLGLVFSGAVFDRLRTCRNRCLFCFMDQLPSGVRKSLRTKDDDYRLSFLYGNFITLTNLDREDWEAIAALRLSPLYVSVHATDSRVRACMLGNEKGGQIISDLNRLRDLGLQVHTQVVLCPGINDGEVLAETVSTLASFWPTVLSIGIVPVGLTRYRQGLYPLQAVDKVKAQDVITRGQAWQRQFRAELGLGLVYLADEFFIKAEQDFPPNEYYDGYPQIENGIGMAREFLDRLTELDNDLPRELPERTRLTLVCGHGARLVLERAARRLNRIKGLEVAVMPVSNRFFGEEVTVTGLLTGQDIERALADSSDEKGIILIPDVVLREDHDYFLDDMTVGELMERSGKAIDVVEATADGLVNYVRRMAREGGGVQWPGR</sequence>
<feature type="domain" description="PDZ" evidence="1">
    <location>
        <begin position="1"/>
        <end position="43"/>
    </location>
</feature>
<dbReference type="Pfam" id="PF19238">
    <property type="entry name" value="Radical_SAM_2"/>
    <property type="match status" value="1"/>
</dbReference>
<evidence type="ECO:0000313" key="3">
    <source>
        <dbReference type="Proteomes" id="UP000000378"/>
    </source>
</evidence>
<dbReference type="STRING" id="643648.Slip_1474"/>
<dbReference type="Pfam" id="PF04459">
    <property type="entry name" value="DUF512"/>
    <property type="match status" value="1"/>
</dbReference>
<dbReference type="InterPro" id="IPR045375">
    <property type="entry name" value="Put_radical_SAM-like_N"/>
</dbReference>
<dbReference type="AlphaFoldDB" id="D7CNF2"/>
<dbReference type="PROSITE" id="PS50106">
    <property type="entry name" value="PDZ"/>
    <property type="match status" value="1"/>
</dbReference>
<dbReference type="KEGG" id="slp:Slip_1474"/>
<dbReference type="eggNOG" id="COG1625">
    <property type="taxonomic scope" value="Bacteria"/>
</dbReference>
<keyword evidence="3" id="KW-1185">Reference proteome</keyword>
<dbReference type="InterPro" id="IPR041489">
    <property type="entry name" value="PDZ_6"/>
</dbReference>